<dbReference type="Proteomes" id="UP000004367">
    <property type="component" value="Unassembled WGS sequence"/>
</dbReference>
<feature type="compositionally biased region" description="Basic and acidic residues" evidence="1">
    <location>
        <begin position="128"/>
        <end position="138"/>
    </location>
</feature>
<feature type="region of interest" description="Disordered" evidence="1">
    <location>
        <begin position="111"/>
        <end position="140"/>
    </location>
</feature>
<accession>H5UN50</accession>
<organism evidence="2 3">
    <name type="scientific">Mobilicoccus pelagius NBRC 104925</name>
    <dbReference type="NCBI Taxonomy" id="1089455"/>
    <lineage>
        <taxon>Bacteria</taxon>
        <taxon>Bacillati</taxon>
        <taxon>Actinomycetota</taxon>
        <taxon>Actinomycetes</taxon>
        <taxon>Micrococcales</taxon>
        <taxon>Dermatophilaceae</taxon>
        <taxon>Mobilicoccus</taxon>
    </lineage>
</organism>
<feature type="compositionally biased region" description="Low complexity" evidence="1">
    <location>
        <begin position="243"/>
        <end position="276"/>
    </location>
</feature>
<evidence type="ECO:0000313" key="2">
    <source>
        <dbReference type="EMBL" id="GAB47158.1"/>
    </source>
</evidence>
<proteinExistence type="predicted"/>
<feature type="compositionally biased region" description="Low complexity" evidence="1">
    <location>
        <begin position="223"/>
        <end position="235"/>
    </location>
</feature>
<gene>
    <name evidence="2" type="ORF">MOPEL_005_00200</name>
</gene>
<keyword evidence="3" id="KW-1185">Reference proteome</keyword>
<name>H5UN50_9MICO</name>
<feature type="region of interest" description="Disordered" evidence="1">
    <location>
        <begin position="1"/>
        <end position="30"/>
    </location>
</feature>
<dbReference type="AlphaFoldDB" id="H5UN50"/>
<dbReference type="RefSeq" id="WP_009481056.1">
    <property type="nucleotide sequence ID" value="NZ_BAFE01000005.1"/>
</dbReference>
<evidence type="ECO:0000256" key="1">
    <source>
        <dbReference type="SAM" id="MobiDB-lite"/>
    </source>
</evidence>
<dbReference type="EMBL" id="BAFE01000005">
    <property type="protein sequence ID" value="GAB47158.1"/>
    <property type="molecule type" value="Genomic_DNA"/>
</dbReference>
<comment type="caution">
    <text evidence="2">The sequence shown here is derived from an EMBL/GenBank/DDBJ whole genome shotgun (WGS) entry which is preliminary data.</text>
</comment>
<evidence type="ECO:0000313" key="3">
    <source>
        <dbReference type="Proteomes" id="UP000004367"/>
    </source>
</evidence>
<reference evidence="2 3" key="1">
    <citation type="submission" date="2012-02" db="EMBL/GenBank/DDBJ databases">
        <title>Whole genome shotgun sequence of Mobilicoccus pelagius NBRC 104925.</title>
        <authorList>
            <person name="Yoshida Y."/>
            <person name="Hosoyama A."/>
            <person name="Tsuchikane K."/>
            <person name="Katsumata H."/>
            <person name="Yamazaki S."/>
            <person name="Fujita N."/>
        </authorList>
    </citation>
    <scope>NUCLEOTIDE SEQUENCE [LARGE SCALE GENOMIC DNA]</scope>
    <source>
        <strain evidence="2 3">NBRC 104925</strain>
    </source>
</reference>
<feature type="compositionally biased region" description="Basic and acidic residues" evidence="1">
    <location>
        <begin position="279"/>
        <end position="289"/>
    </location>
</feature>
<feature type="region of interest" description="Disordered" evidence="1">
    <location>
        <begin position="173"/>
        <end position="329"/>
    </location>
</feature>
<feature type="compositionally biased region" description="Low complexity" evidence="1">
    <location>
        <begin position="292"/>
        <end position="303"/>
    </location>
</feature>
<sequence>MSPKKPTNDTPENSDLTAGREERRPASFAPKVLEPAYALLGATELAVDTLRSLGAEEREAASKTPADEVARRPHGLAALREDVVDVARGAGKVPSFAMNELLKGYSHLTERGQRAVSGAIPTRSGENAQKRAEDARARREARRLARQAGAVVDRGRAAVTGVADDATRAAGRVVEAVSHGTGDSRSTRRPDARRRAAVVDTAVTATSPTGGDVDAPVRHDRVTAGVEAGATTTARRSPRARKAAAAAGSAPGTSSTARAASAGSPSSASAPVARGPHGSAHDSTPEARTVDAPTPAEAAARPADAGERLDSIPTPADVAAAVRENDKLD</sequence>
<feature type="compositionally biased region" description="Low complexity" evidence="1">
    <location>
        <begin position="198"/>
        <end position="209"/>
    </location>
</feature>
<protein>
    <submittedName>
        <fullName evidence="2">Putative IclR family transcriptional regulator</fullName>
    </submittedName>
</protein>
<feature type="compositionally biased region" description="Basic and acidic residues" evidence="1">
    <location>
        <begin position="185"/>
        <end position="194"/>
    </location>
</feature>
<dbReference type="STRING" id="1089455.MOPEL_005_00200"/>